<dbReference type="OrthoDB" id="3396763at2"/>
<dbReference type="Gene3D" id="3.40.50.12780">
    <property type="entry name" value="N-terminal domain of ligase-like"/>
    <property type="match status" value="1"/>
</dbReference>
<dbReference type="EMBL" id="FNTX01000002">
    <property type="protein sequence ID" value="SEE98388.1"/>
    <property type="molecule type" value="Genomic_DNA"/>
</dbReference>
<keyword evidence="2" id="KW-1185">Reference proteome</keyword>
<accession>A0A1H5NCK1</accession>
<dbReference type="AlphaFoldDB" id="A0A1H5NCK1"/>
<evidence type="ECO:0000313" key="2">
    <source>
        <dbReference type="Proteomes" id="UP000199220"/>
    </source>
</evidence>
<reference evidence="2" key="1">
    <citation type="submission" date="2016-10" db="EMBL/GenBank/DDBJ databases">
        <authorList>
            <person name="Varghese N."/>
            <person name="Submissions S."/>
        </authorList>
    </citation>
    <scope>NUCLEOTIDE SEQUENCE [LARGE SCALE GENOMIC DNA]</scope>
    <source>
        <strain evidence="2">DSM 21368</strain>
    </source>
</reference>
<dbReference type="STRING" id="648782.SAMN04488554_4111"/>
<dbReference type="NCBIfam" id="TIGR03089">
    <property type="entry name" value="TIGR03089 family protein"/>
    <property type="match status" value="1"/>
</dbReference>
<dbReference type="Proteomes" id="UP000199220">
    <property type="component" value="Unassembled WGS sequence"/>
</dbReference>
<evidence type="ECO:0000313" key="1">
    <source>
        <dbReference type="EMBL" id="SEE98388.1"/>
    </source>
</evidence>
<sequence length="225" mass="23594">MPPLATLLDRWANEPGQPRLTWYGRAGERVELTGRVLHTWVAKAANLLADEADAQLGTDVQLDLPAHWRAAVWALATWACGATVVLGEDAPDVLVTHRSVAPVGSTVVIVIALPALAMSADDVPSGAVDGAAEAMSQPDALIQPVSSVGATLRWDDQEDDLLATDIAGDRVLVQVDATDEANDALAALLRRMVGTWANGGSVVLVADPDADVDRIATQESARLIG</sequence>
<proteinExistence type="predicted"/>
<gene>
    <name evidence="1" type="ORF">SAMN04488554_4111</name>
</gene>
<protein>
    <submittedName>
        <fullName evidence="1">TIGR03089 family protein</fullName>
    </submittedName>
</protein>
<dbReference type="InterPro" id="IPR017523">
    <property type="entry name" value="Rv3268"/>
</dbReference>
<dbReference type="SUPFAM" id="SSF56801">
    <property type="entry name" value="Acetyl-CoA synthetase-like"/>
    <property type="match status" value="1"/>
</dbReference>
<organism evidence="1 2">
    <name type="scientific">Ruania alba</name>
    <dbReference type="NCBI Taxonomy" id="648782"/>
    <lineage>
        <taxon>Bacteria</taxon>
        <taxon>Bacillati</taxon>
        <taxon>Actinomycetota</taxon>
        <taxon>Actinomycetes</taxon>
        <taxon>Micrococcales</taxon>
        <taxon>Ruaniaceae</taxon>
        <taxon>Ruania</taxon>
    </lineage>
</organism>
<dbReference type="InterPro" id="IPR042099">
    <property type="entry name" value="ANL_N_sf"/>
</dbReference>
<name>A0A1H5NCK1_9MICO</name>
<dbReference type="RefSeq" id="WP_089775206.1">
    <property type="nucleotide sequence ID" value="NZ_FNTX01000002.1"/>
</dbReference>